<sequence>MYPSIKETMRVQLSMEGSVNYHAFKCTGKGEGKPYEGTQSLNITITEGGPLPFAFDILSHAFQYGIKVFAKYPKEIPDFFKQSLPGGFSWERVSTYEDGGVLSATQETSLQGDCIICKVKVLGTNFPANGPVMQKKTCGWEPSTETVIPRDGGLLLRDTPALMLADGGHLSCFMETTYKSKKEVKLPELHFHHLRMEKLNISDDWKTVEQHESVVASYSQVPSKLGHN</sequence>
<reference evidence="5" key="1">
    <citation type="submission" date="2007-04" db="EMBL/GenBank/DDBJ databases">
        <title>Analysis of fluorescent and non-fluorescent sea anemones from the Mediterranean Sea during a bleaching event.</title>
        <authorList>
            <person name="Leutenegger A."/>
            <person name="Kredel S."/>
            <person name="Gundel S."/>
            <person name="D'Angelo C."/>
            <person name="Salih A."/>
            <person name="Wiedenmann J."/>
        </authorList>
    </citation>
    <scope>NUCLEOTIDE SEQUENCE</scope>
</reference>
<protein>
    <submittedName>
        <fullName evidence="5">Green fluorescent protein FP499</fullName>
    </submittedName>
</protein>
<dbReference type="SUPFAM" id="SSF54511">
    <property type="entry name" value="GFP-like"/>
    <property type="match status" value="1"/>
</dbReference>
<keyword evidence="3" id="KW-0455">Luminescence</keyword>
<dbReference type="GO" id="GO:0008218">
    <property type="term" value="P:bioluminescence"/>
    <property type="evidence" value="ECO:0007669"/>
    <property type="project" value="UniProtKB-KW"/>
</dbReference>
<dbReference type="InterPro" id="IPR009017">
    <property type="entry name" value="GFP"/>
</dbReference>
<evidence type="ECO:0000256" key="1">
    <source>
        <dbReference type="ARBA" id="ARBA00008949"/>
    </source>
</evidence>
<evidence type="ECO:0000256" key="3">
    <source>
        <dbReference type="ARBA" id="ARBA00023223"/>
    </source>
</evidence>
<name>A5YTR6_9CNID</name>
<evidence type="ECO:0000256" key="4">
    <source>
        <dbReference type="ARBA" id="ARBA00023262"/>
    </source>
</evidence>
<comment type="similarity">
    <text evidence="1">Belongs to the GFP family.</text>
</comment>
<organism evidence="5">
    <name type="scientific">Anemonia rustica</name>
    <dbReference type="NCBI Taxonomy" id="444856"/>
    <lineage>
        <taxon>Eukaryota</taxon>
        <taxon>Metazoa</taxon>
        <taxon>Cnidaria</taxon>
        <taxon>Anthozoa</taxon>
        <taxon>Hexacorallia</taxon>
        <taxon>Actiniaria</taxon>
        <taxon>Actiniidae</taxon>
        <taxon>Anemonia</taxon>
    </lineage>
</organism>
<evidence type="ECO:0000313" key="5">
    <source>
        <dbReference type="EMBL" id="ABQ58830.1"/>
    </source>
</evidence>
<dbReference type="EMBL" id="EF587180">
    <property type="protein sequence ID" value="ABQ58830.1"/>
    <property type="molecule type" value="mRNA"/>
</dbReference>
<keyword evidence="4" id="KW-0599">Photoprotein</keyword>
<dbReference type="InterPro" id="IPR011584">
    <property type="entry name" value="GFP-related"/>
</dbReference>
<dbReference type="SMR" id="A5YTR6"/>
<dbReference type="AlphaFoldDB" id="A5YTR6"/>
<dbReference type="Gene3D" id="2.40.155.10">
    <property type="entry name" value="Green fluorescent protein"/>
    <property type="match status" value="1"/>
</dbReference>
<accession>A5YTR6</accession>
<keyword evidence="2" id="KW-0157">Chromophore</keyword>
<dbReference type="Pfam" id="PF01353">
    <property type="entry name" value="GFP"/>
    <property type="match status" value="1"/>
</dbReference>
<proteinExistence type="evidence at transcript level"/>
<evidence type="ECO:0000256" key="2">
    <source>
        <dbReference type="ARBA" id="ARBA00022991"/>
    </source>
</evidence>